<sequence>MPVEPTTFAAFALASLVLLAIPGPTVVMVVGQALAHGRKVALASILGVGLGDLVAASLSLAGVGALLSASAEAFAVLKWAGAAYLVYMGVRLWRHPPRPAEAADLAAAAGGAGSRPARIFRDAFLVTVFNPKGLVFFAAFVPQFVEAGHAYLPQAAVFVATFVILGLVNAAAYARLAASAHGLLRRPRALTAAGRFGAACLVGAGIASAFARAPA</sequence>
<keyword evidence="3 6" id="KW-0812">Transmembrane</keyword>
<proteinExistence type="predicted"/>
<dbReference type="PANTHER" id="PTHR30086">
    <property type="entry name" value="ARGININE EXPORTER PROTEIN ARGO"/>
    <property type="match status" value="1"/>
</dbReference>
<dbReference type="Proteomes" id="UP000664288">
    <property type="component" value="Unassembled WGS sequence"/>
</dbReference>
<evidence type="ECO:0000256" key="3">
    <source>
        <dbReference type="ARBA" id="ARBA00022692"/>
    </source>
</evidence>
<feature type="transmembrane region" description="Helical" evidence="6">
    <location>
        <begin position="73"/>
        <end position="90"/>
    </location>
</feature>
<keyword evidence="2" id="KW-1003">Cell membrane</keyword>
<accession>A0ABS3J3B1</accession>
<name>A0ABS3J3B1_9HYPH</name>
<dbReference type="Pfam" id="PF01810">
    <property type="entry name" value="LysE"/>
    <property type="match status" value="1"/>
</dbReference>
<evidence type="ECO:0000256" key="2">
    <source>
        <dbReference type="ARBA" id="ARBA00022475"/>
    </source>
</evidence>
<keyword evidence="4 6" id="KW-1133">Transmembrane helix</keyword>
<dbReference type="InterPro" id="IPR001123">
    <property type="entry name" value="LeuE-type"/>
</dbReference>
<evidence type="ECO:0000256" key="1">
    <source>
        <dbReference type="ARBA" id="ARBA00004651"/>
    </source>
</evidence>
<protein>
    <submittedName>
        <fullName evidence="7">LysE family translocator</fullName>
    </submittedName>
</protein>
<dbReference type="RefSeq" id="WP_207350800.1">
    <property type="nucleotide sequence ID" value="NZ_JAFMPY010000009.1"/>
</dbReference>
<comment type="caution">
    <text evidence="7">The sequence shown here is derived from an EMBL/GenBank/DDBJ whole genome shotgun (WGS) entry which is preliminary data.</text>
</comment>
<keyword evidence="5 6" id="KW-0472">Membrane</keyword>
<dbReference type="PIRSF" id="PIRSF006324">
    <property type="entry name" value="LeuE"/>
    <property type="match status" value="1"/>
</dbReference>
<feature type="transmembrane region" description="Helical" evidence="6">
    <location>
        <begin position="151"/>
        <end position="172"/>
    </location>
</feature>
<organism evidence="7 8">
    <name type="scientific">Jiella sonneratiae</name>
    <dbReference type="NCBI Taxonomy" id="2816856"/>
    <lineage>
        <taxon>Bacteria</taxon>
        <taxon>Pseudomonadati</taxon>
        <taxon>Pseudomonadota</taxon>
        <taxon>Alphaproteobacteria</taxon>
        <taxon>Hyphomicrobiales</taxon>
        <taxon>Aurantimonadaceae</taxon>
        <taxon>Jiella</taxon>
    </lineage>
</organism>
<dbReference type="PANTHER" id="PTHR30086:SF20">
    <property type="entry name" value="ARGININE EXPORTER PROTEIN ARGO-RELATED"/>
    <property type="match status" value="1"/>
</dbReference>
<gene>
    <name evidence="7" type="ORF">J1C47_10945</name>
</gene>
<feature type="transmembrane region" description="Helical" evidence="6">
    <location>
        <begin position="192"/>
        <end position="211"/>
    </location>
</feature>
<evidence type="ECO:0000256" key="6">
    <source>
        <dbReference type="SAM" id="Phobius"/>
    </source>
</evidence>
<reference evidence="7 8" key="1">
    <citation type="submission" date="2021-03" db="EMBL/GenBank/DDBJ databases">
        <title>Whole genome sequence of Jiella sp. MQZ13P-4.</title>
        <authorList>
            <person name="Tuo L."/>
        </authorList>
    </citation>
    <scope>NUCLEOTIDE SEQUENCE [LARGE SCALE GENOMIC DNA]</scope>
    <source>
        <strain evidence="7 8">MQZ13P-4</strain>
    </source>
</reference>
<comment type="subcellular location">
    <subcellularLocation>
        <location evidence="1">Cell membrane</location>
        <topology evidence="1">Multi-pass membrane protein</topology>
    </subcellularLocation>
</comment>
<evidence type="ECO:0000313" key="7">
    <source>
        <dbReference type="EMBL" id="MBO0904161.1"/>
    </source>
</evidence>
<evidence type="ECO:0000313" key="8">
    <source>
        <dbReference type="Proteomes" id="UP000664288"/>
    </source>
</evidence>
<evidence type="ECO:0000256" key="4">
    <source>
        <dbReference type="ARBA" id="ARBA00022989"/>
    </source>
</evidence>
<feature type="transmembrane region" description="Helical" evidence="6">
    <location>
        <begin position="42"/>
        <end position="67"/>
    </location>
</feature>
<dbReference type="EMBL" id="JAFMPY010000009">
    <property type="protein sequence ID" value="MBO0904161.1"/>
    <property type="molecule type" value="Genomic_DNA"/>
</dbReference>
<feature type="transmembrane region" description="Helical" evidence="6">
    <location>
        <begin position="6"/>
        <end position="30"/>
    </location>
</feature>
<evidence type="ECO:0000256" key="5">
    <source>
        <dbReference type="ARBA" id="ARBA00023136"/>
    </source>
</evidence>
<keyword evidence="8" id="KW-1185">Reference proteome</keyword>
<feature type="transmembrane region" description="Helical" evidence="6">
    <location>
        <begin position="123"/>
        <end position="145"/>
    </location>
</feature>